<gene>
    <name evidence="2" type="ORF">GCM10017783_14960</name>
</gene>
<feature type="compositionally biased region" description="Basic and acidic residues" evidence="1">
    <location>
        <begin position="18"/>
        <end position="29"/>
    </location>
</feature>
<comment type="caution">
    <text evidence="2">The sequence shown here is derived from an EMBL/GenBank/DDBJ whole genome shotgun (WGS) entry which is preliminary data.</text>
</comment>
<dbReference type="RefSeq" id="WP_189643065.1">
    <property type="nucleotide sequence ID" value="NZ_BNAL01000017.1"/>
</dbReference>
<evidence type="ECO:0000313" key="3">
    <source>
        <dbReference type="Proteomes" id="UP000632154"/>
    </source>
</evidence>
<keyword evidence="3" id="KW-1185">Reference proteome</keyword>
<reference evidence="3" key="1">
    <citation type="journal article" date="2019" name="Int. J. Syst. Evol. Microbiol.">
        <title>The Global Catalogue of Microorganisms (GCM) 10K type strain sequencing project: providing services to taxonomists for standard genome sequencing and annotation.</title>
        <authorList>
            <consortium name="The Broad Institute Genomics Platform"/>
            <consortium name="The Broad Institute Genome Sequencing Center for Infectious Disease"/>
            <person name="Wu L."/>
            <person name="Ma J."/>
        </authorList>
    </citation>
    <scope>NUCLEOTIDE SEQUENCE [LARGE SCALE GENOMIC DNA]</scope>
    <source>
        <strain evidence="3">CGMCC 1.18439</strain>
    </source>
</reference>
<organism evidence="2 3">
    <name type="scientific">Deinococcus piscis</name>
    <dbReference type="NCBI Taxonomy" id="394230"/>
    <lineage>
        <taxon>Bacteria</taxon>
        <taxon>Thermotogati</taxon>
        <taxon>Deinococcota</taxon>
        <taxon>Deinococci</taxon>
        <taxon>Deinococcales</taxon>
        <taxon>Deinococcaceae</taxon>
        <taxon>Deinococcus</taxon>
    </lineage>
</organism>
<dbReference type="Proteomes" id="UP000632154">
    <property type="component" value="Unassembled WGS sequence"/>
</dbReference>
<evidence type="ECO:0000256" key="1">
    <source>
        <dbReference type="SAM" id="MobiDB-lite"/>
    </source>
</evidence>
<proteinExistence type="predicted"/>
<accession>A0ABQ3K4J5</accession>
<dbReference type="EMBL" id="BNAL01000017">
    <property type="protein sequence ID" value="GHG03535.1"/>
    <property type="molecule type" value="Genomic_DNA"/>
</dbReference>
<name>A0ABQ3K4J5_9DEIO</name>
<feature type="region of interest" description="Disordered" evidence="1">
    <location>
        <begin position="1"/>
        <end position="82"/>
    </location>
</feature>
<sequence length="82" mass="9290">MTDNKEQEISNVDLQFQRTRDEQPGRNDELEAEVNAENARAGEGQFREQGMDRHDVGVEDTMDASDPPSTNMGQDENDYGEK</sequence>
<protein>
    <submittedName>
        <fullName evidence="2">M-like protein</fullName>
    </submittedName>
</protein>
<feature type="compositionally biased region" description="Basic and acidic residues" evidence="1">
    <location>
        <begin position="45"/>
        <end position="57"/>
    </location>
</feature>
<evidence type="ECO:0000313" key="2">
    <source>
        <dbReference type="EMBL" id="GHG03535.1"/>
    </source>
</evidence>